<dbReference type="GO" id="GO:0000225">
    <property type="term" value="F:N-acetylglucosaminylphosphatidylinositol deacetylase activity"/>
    <property type="evidence" value="ECO:0007669"/>
    <property type="project" value="UniProtKB-EC"/>
</dbReference>
<organism evidence="1">
    <name type="scientific">mine drainage metagenome</name>
    <dbReference type="NCBI Taxonomy" id="410659"/>
    <lineage>
        <taxon>unclassified sequences</taxon>
        <taxon>metagenomes</taxon>
        <taxon>ecological metagenomes</taxon>
    </lineage>
</organism>
<keyword evidence="1" id="KW-0378">Hydrolase</keyword>
<dbReference type="SUPFAM" id="SSF102588">
    <property type="entry name" value="LmbE-like"/>
    <property type="match status" value="1"/>
</dbReference>
<dbReference type="EMBL" id="AUZX01012910">
    <property type="protein sequence ID" value="EQD37471.1"/>
    <property type="molecule type" value="Genomic_DNA"/>
</dbReference>
<proteinExistence type="predicted"/>
<dbReference type="InterPro" id="IPR024078">
    <property type="entry name" value="LmbE-like_dom_sf"/>
</dbReference>
<dbReference type="EC" id="3.5.1.89" evidence="1"/>
<name>T0YPJ2_9ZZZZ</name>
<dbReference type="InterPro" id="IPR003737">
    <property type="entry name" value="GlcNAc_PI_deacetylase-related"/>
</dbReference>
<dbReference type="AlphaFoldDB" id="T0YPJ2"/>
<gene>
    <name evidence="1" type="ORF">B1A_17549</name>
</gene>
<comment type="caution">
    <text evidence="1">The sequence shown here is derived from an EMBL/GenBank/DDBJ whole genome shotgun (WGS) entry which is preliminary data.</text>
</comment>
<evidence type="ECO:0000313" key="1">
    <source>
        <dbReference type="EMBL" id="EQD37471.1"/>
    </source>
</evidence>
<dbReference type="Pfam" id="PF02585">
    <property type="entry name" value="PIG-L"/>
    <property type="match status" value="1"/>
</dbReference>
<feature type="non-terminal residue" evidence="1">
    <location>
        <position position="1"/>
    </location>
</feature>
<accession>T0YPJ2</accession>
<reference evidence="1" key="2">
    <citation type="journal article" date="2014" name="ISME J.">
        <title>Microbial stratification in low pH oxic and suboxic macroscopic growths along an acid mine drainage.</title>
        <authorList>
            <person name="Mendez-Garcia C."/>
            <person name="Mesa V."/>
            <person name="Sprenger R.R."/>
            <person name="Richter M."/>
            <person name="Diez M.S."/>
            <person name="Solano J."/>
            <person name="Bargiela R."/>
            <person name="Golyshina O.V."/>
            <person name="Manteca A."/>
            <person name="Ramos J.L."/>
            <person name="Gallego J.R."/>
            <person name="Llorente I."/>
            <person name="Martins Dos Santos V.A."/>
            <person name="Jensen O.N."/>
            <person name="Pelaez A.I."/>
            <person name="Sanchez J."/>
            <person name="Ferrer M."/>
        </authorList>
    </citation>
    <scope>NUCLEOTIDE SEQUENCE</scope>
</reference>
<protein>
    <submittedName>
        <fullName evidence="1">N-acetylglucosaminyl phosphatidylinositol deacetylase</fullName>
        <ecNumber evidence="1">3.5.1.89</ecNumber>
    </submittedName>
</protein>
<dbReference type="Gene3D" id="3.40.50.10320">
    <property type="entry name" value="LmbE-like"/>
    <property type="match status" value="1"/>
</dbReference>
<sequence length="165" mass="17860">AEISCGGTIATWAKANSTIRLVVCTLGDKGAHNRSLLSTSDKIKLRAEEADRSARRMGVKELVALGYPDGEVGNDRELREKLVAQIRDHRPDVLLCPDPTTIFFGSGFFNHRDHREIGMACLDAAFPAARLEGYFPDSLPAHSVQMALLSATNTPDVIVDIASGL</sequence>
<reference evidence="1" key="1">
    <citation type="submission" date="2013-08" db="EMBL/GenBank/DDBJ databases">
        <authorList>
            <person name="Mendez C."/>
            <person name="Richter M."/>
            <person name="Ferrer M."/>
            <person name="Sanchez J."/>
        </authorList>
    </citation>
    <scope>NUCLEOTIDE SEQUENCE</scope>
</reference>
<feature type="non-terminal residue" evidence="1">
    <location>
        <position position="165"/>
    </location>
</feature>